<protein>
    <submittedName>
        <fullName evidence="1">Uncharacterized protein</fullName>
    </submittedName>
</protein>
<dbReference type="InParanoid" id="A0A067R448"/>
<organism evidence="1 2">
    <name type="scientific">Zootermopsis nevadensis</name>
    <name type="common">Dampwood termite</name>
    <dbReference type="NCBI Taxonomy" id="136037"/>
    <lineage>
        <taxon>Eukaryota</taxon>
        <taxon>Metazoa</taxon>
        <taxon>Ecdysozoa</taxon>
        <taxon>Arthropoda</taxon>
        <taxon>Hexapoda</taxon>
        <taxon>Insecta</taxon>
        <taxon>Pterygota</taxon>
        <taxon>Neoptera</taxon>
        <taxon>Polyneoptera</taxon>
        <taxon>Dictyoptera</taxon>
        <taxon>Blattodea</taxon>
        <taxon>Blattoidea</taxon>
        <taxon>Termitoidae</taxon>
        <taxon>Termopsidae</taxon>
        <taxon>Zootermopsis</taxon>
    </lineage>
</organism>
<sequence>MKLAIDKVTNKEMLVREAADTFSVPIISLEDRLTTLQEGGMVKMTPNIGWFQRNFIDELEEELVGQIKDLQQRASSVQKFLTRTGYNVFLVVVGRMKSELILREICHITNVIPAEDVTIHKN</sequence>
<dbReference type="EMBL" id="KK852771">
    <property type="protein sequence ID" value="KDR16903.1"/>
    <property type="molecule type" value="Genomic_DNA"/>
</dbReference>
<keyword evidence="2" id="KW-1185">Reference proteome</keyword>
<reference evidence="1 2" key="1">
    <citation type="journal article" date="2014" name="Nat. Commun.">
        <title>Molecular traces of alternative social organization in a termite genome.</title>
        <authorList>
            <person name="Terrapon N."/>
            <person name="Li C."/>
            <person name="Robertson H.M."/>
            <person name="Ji L."/>
            <person name="Meng X."/>
            <person name="Booth W."/>
            <person name="Chen Z."/>
            <person name="Childers C.P."/>
            <person name="Glastad K.M."/>
            <person name="Gokhale K."/>
            <person name="Gowin J."/>
            <person name="Gronenberg W."/>
            <person name="Hermansen R.A."/>
            <person name="Hu H."/>
            <person name="Hunt B.G."/>
            <person name="Huylmans A.K."/>
            <person name="Khalil S.M."/>
            <person name="Mitchell R.D."/>
            <person name="Munoz-Torres M.C."/>
            <person name="Mustard J.A."/>
            <person name="Pan H."/>
            <person name="Reese J.T."/>
            <person name="Scharf M.E."/>
            <person name="Sun F."/>
            <person name="Vogel H."/>
            <person name="Xiao J."/>
            <person name="Yang W."/>
            <person name="Yang Z."/>
            <person name="Yang Z."/>
            <person name="Zhou J."/>
            <person name="Zhu J."/>
            <person name="Brent C.S."/>
            <person name="Elsik C.G."/>
            <person name="Goodisman M.A."/>
            <person name="Liberles D.A."/>
            <person name="Roe R.M."/>
            <person name="Vargo E.L."/>
            <person name="Vilcinskas A."/>
            <person name="Wang J."/>
            <person name="Bornberg-Bauer E."/>
            <person name="Korb J."/>
            <person name="Zhang G."/>
            <person name="Liebig J."/>
        </authorList>
    </citation>
    <scope>NUCLEOTIDE SEQUENCE [LARGE SCALE GENOMIC DNA]</scope>
    <source>
        <tissue evidence="1">Whole organism</tissue>
    </source>
</reference>
<name>A0A067R448_ZOONE</name>
<gene>
    <name evidence="1" type="ORF">L798_08646</name>
</gene>
<evidence type="ECO:0000313" key="1">
    <source>
        <dbReference type="EMBL" id="KDR16903.1"/>
    </source>
</evidence>
<accession>A0A067R448</accession>
<dbReference type="Proteomes" id="UP000027135">
    <property type="component" value="Unassembled WGS sequence"/>
</dbReference>
<proteinExistence type="predicted"/>
<evidence type="ECO:0000313" key="2">
    <source>
        <dbReference type="Proteomes" id="UP000027135"/>
    </source>
</evidence>
<dbReference type="AlphaFoldDB" id="A0A067R448"/>